<keyword evidence="3" id="KW-1185">Reference proteome</keyword>
<gene>
    <name evidence="2" type="ORF">DSOL_4567</name>
</gene>
<dbReference type="STRING" id="1888891.DSOL_4567"/>
<reference evidence="2 3" key="1">
    <citation type="submission" date="2016-09" db="EMBL/GenBank/DDBJ databases">
        <title>Complete genome of Desulfosporosinus sp. OL.</title>
        <authorList>
            <person name="Mardanov A."/>
            <person name="Beletsky A."/>
            <person name="Panova A."/>
            <person name="Karnachuk O."/>
            <person name="Ravin N."/>
        </authorList>
    </citation>
    <scope>NUCLEOTIDE SEQUENCE [LARGE SCALE GENOMIC DNA]</scope>
    <source>
        <strain evidence="2 3">OL</strain>
    </source>
</reference>
<evidence type="ECO:0000313" key="2">
    <source>
        <dbReference type="EMBL" id="OLN27385.1"/>
    </source>
</evidence>
<organism evidence="2 3">
    <name type="scientific">Desulfosporosinus metallidurans</name>
    <dbReference type="NCBI Taxonomy" id="1888891"/>
    <lineage>
        <taxon>Bacteria</taxon>
        <taxon>Bacillati</taxon>
        <taxon>Bacillota</taxon>
        <taxon>Clostridia</taxon>
        <taxon>Eubacteriales</taxon>
        <taxon>Desulfitobacteriaceae</taxon>
        <taxon>Desulfosporosinus</taxon>
    </lineage>
</organism>
<dbReference type="GO" id="GO:0005524">
    <property type="term" value="F:ATP binding"/>
    <property type="evidence" value="ECO:0007669"/>
    <property type="project" value="InterPro"/>
</dbReference>
<dbReference type="InterPro" id="IPR027417">
    <property type="entry name" value="P-loop_NTPase"/>
</dbReference>
<evidence type="ECO:0000313" key="3">
    <source>
        <dbReference type="Proteomes" id="UP000186102"/>
    </source>
</evidence>
<dbReference type="InterPro" id="IPR000523">
    <property type="entry name" value="Mg_chelatse_chII-like_cat_dom"/>
</dbReference>
<name>A0A1Q8QJ83_9FIRM</name>
<dbReference type="Gene3D" id="3.40.50.300">
    <property type="entry name" value="P-loop containing nucleotide triphosphate hydrolases"/>
    <property type="match status" value="1"/>
</dbReference>
<dbReference type="RefSeq" id="WP_075366897.1">
    <property type="nucleotide sequence ID" value="NZ_MLBF01000058.1"/>
</dbReference>
<dbReference type="EMBL" id="MLBF01000058">
    <property type="protein sequence ID" value="OLN27385.1"/>
    <property type="molecule type" value="Genomic_DNA"/>
</dbReference>
<feature type="domain" description="Magnesium chelatase ChlI-like catalytic" evidence="1">
    <location>
        <begin position="58"/>
        <end position="87"/>
    </location>
</feature>
<dbReference type="Proteomes" id="UP000186102">
    <property type="component" value="Unassembled WGS sequence"/>
</dbReference>
<comment type="caution">
    <text evidence="2">The sequence shown here is derived from an EMBL/GenBank/DDBJ whole genome shotgun (WGS) entry which is preliminary data.</text>
</comment>
<protein>
    <submittedName>
        <fullName evidence="2">MG(2+) CHELATASE FAMILY PROTEIN / ComM-related protein</fullName>
    </submittedName>
</protein>
<evidence type="ECO:0000259" key="1">
    <source>
        <dbReference type="Pfam" id="PF01078"/>
    </source>
</evidence>
<sequence length="106" mass="11790">MIVPPDNLAEARLVTGLETHSTSTFGQIMQALEKKSDFEDEMSSQLPQSEVYNGSQVDWADVHGQQHAKRALEIAAAGGHNVILVGHHQDPVRHCWLRPIQGYCPY</sequence>
<accession>A0A1Q8QJ83</accession>
<dbReference type="Pfam" id="PF01078">
    <property type="entry name" value="Mg_chelatase"/>
    <property type="match status" value="1"/>
</dbReference>
<proteinExistence type="predicted"/>
<dbReference type="AlphaFoldDB" id="A0A1Q8QJ83"/>